<dbReference type="InterPro" id="IPR018490">
    <property type="entry name" value="cNMP-bd_dom_sf"/>
</dbReference>
<protein>
    <submittedName>
        <fullName evidence="5">CRP-like cAMP-binding protein</fullName>
    </submittedName>
</protein>
<dbReference type="InterPro" id="IPR014710">
    <property type="entry name" value="RmlC-like_jellyroll"/>
</dbReference>
<organism evidence="5 6">
    <name type="scientific">Varunaivibrio sulfuroxidans</name>
    <dbReference type="NCBI Taxonomy" id="1773489"/>
    <lineage>
        <taxon>Bacteria</taxon>
        <taxon>Pseudomonadati</taxon>
        <taxon>Pseudomonadota</taxon>
        <taxon>Alphaproteobacteria</taxon>
        <taxon>Rhodospirillales</taxon>
        <taxon>Magnetovibrionaceae</taxon>
        <taxon>Varunaivibrio</taxon>
    </lineage>
</organism>
<evidence type="ECO:0000256" key="1">
    <source>
        <dbReference type="ARBA" id="ARBA00023015"/>
    </source>
</evidence>
<dbReference type="Proteomes" id="UP000295304">
    <property type="component" value="Unassembled WGS sequence"/>
</dbReference>
<dbReference type="InterPro" id="IPR050397">
    <property type="entry name" value="Env_Response_Regulators"/>
</dbReference>
<feature type="domain" description="Cyclic nucleotide-binding" evidence="4">
    <location>
        <begin position="19"/>
        <end position="139"/>
    </location>
</feature>
<name>A0A4R3JFH6_9PROT</name>
<dbReference type="InterPro" id="IPR036388">
    <property type="entry name" value="WH-like_DNA-bd_sf"/>
</dbReference>
<evidence type="ECO:0000256" key="3">
    <source>
        <dbReference type="ARBA" id="ARBA00023163"/>
    </source>
</evidence>
<dbReference type="PROSITE" id="PS50042">
    <property type="entry name" value="CNMP_BINDING_3"/>
    <property type="match status" value="1"/>
</dbReference>
<dbReference type="InterPro" id="IPR000595">
    <property type="entry name" value="cNMP-bd_dom"/>
</dbReference>
<comment type="caution">
    <text evidence="5">The sequence shown here is derived from an EMBL/GenBank/DDBJ whole genome shotgun (WGS) entry which is preliminary data.</text>
</comment>
<dbReference type="AlphaFoldDB" id="A0A4R3JFH6"/>
<keyword evidence="6" id="KW-1185">Reference proteome</keyword>
<keyword evidence="2" id="KW-0238">DNA-binding</keyword>
<dbReference type="SUPFAM" id="SSF51206">
    <property type="entry name" value="cAMP-binding domain-like"/>
    <property type="match status" value="1"/>
</dbReference>
<dbReference type="OrthoDB" id="3182344at2"/>
<dbReference type="InterPro" id="IPR012318">
    <property type="entry name" value="HTH_CRP"/>
</dbReference>
<evidence type="ECO:0000313" key="5">
    <source>
        <dbReference type="EMBL" id="TCS64023.1"/>
    </source>
</evidence>
<dbReference type="Gene3D" id="1.10.10.10">
    <property type="entry name" value="Winged helix-like DNA-binding domain superfamily/Winged helix DNA-binding domain"/>
    <property type="match status" value="1"/>
</dbReference>
<dbReference type="Pfam" id="PF13545">
    <property type="entry name" value="HTH_Crp_2"/>
    <property type="match status" value="1"/>
</dbReference>
<dbReference type="PANTHER" id="PTHR24567">
    <property type="entry name" value="CRP FAMILY TRANSCRIPTIONAL REGULATORY PROTEIN"/>
    <property type="match status" value="1"/>
</dbReference>
<dbReference type="Pfam" id="PF00027">
    <property type="entry name" value="cNMP_binding"/>
    <property type="match status" value="1"/>
</dbReference>
<accession>A0A4R3JFH6</accession>
<dbReference type="SMART" id="SM00100">
    <property type="entry name" value="cNMP"/>
    <property type="match status" value="1"/>
</dbReference>
<dbReference type="RefSeq" id="WP_132937998.1">
    <property type="nucleotide sequence ID" value="NZ_CP119676.1"/>
</dbReference>
<dbReference type="SUPFAM" id="SSF46785">
    <property type="entry name" value="Winged helix' DNA-binding domain"/>
    <property type="match status" value="1"/>
</dbReference>
<sequence>MDEMTDISGVERTLQNVEMLAEAGPDRVEDLEKKCRWLTFEANQTIVDRDDTSTDVFFIVSGRVKVMDFLGKDQEIALAELGDGASFGELSAIDLSKRSARVTALQTSLIASLPSADFKKLLLDCPGISVMLLKRFASVIRTLNTRVTALTTLSPHQRVYYELLRMSEPNPQGDGSWMIHYLPKHEEIASWSGTRREDVAMAIGHLAREGIVGRKHKSLVIKDHSKLQMLLNQ</sequence>
<dbReference type="EMBL" id="SLZW01000002">
    <property type="protein sequence ID" value="TCS64023.1"/>
    <property type="molecule type" value="Genomic_DNA"/>
</dbReference>
<keyword evidence="1" id="KW-0805">Transcription regulation</keyword>
<dbReference type="PANTHER" id="PTHR24567:SF74">
    <property type="entry name" value="HTH-TYPE TRANSCRIPTIONAL REGULATOR ARCR"/>
    <property type="match status" value="1"/>
</dbReference>
<proteinExistence type="predicted"/>
<gene>
    <name evidence="5" type="ORF">EDD55_10260</name>
</gene>
<evidence type="ECO:0000256" key="2">
    <source>
        <dbReference type="ARBA" id="ARBA00023125"/>
    </source>
</evidence>
<reference evidence="5 6" key="1">
    <citation type="submission" date="2019-03" db="EMBL/GenBank/DDBJ databases">
        <title>Genomic Encyclopedia of Type Strains, Phase IV (KMG-IV): sequencing the most valuable type-strain genomes for metagenomic binning, comparative biology and taxonomic classification.</title>
        <authorList>
            <person name="Goeker M."/>
        </authorList>
    </citation>
    <scope>NUCLEOTIDE SEQUENCE [LARGE SCALE GENOMIC DNA]</scope>
    <source>
        <strain evidence="5 6">DSM 101688</strain>
    </source>
</reference>
<evidence type="ECO:0000313" key="6">
    <source>
        <dbReference type="Proteomes" id="UP000295304"/>
    </source>
</evidence>
<dbReference type="InterPro" id="IPR036390">
    <property type="entry name" value="WH_DNA-bd_sf"/>
</dbReference>
<dbReference type="CDD" id="cd00038">
    <property type="entry name" value="CAP_ED"/>
    <property type="match status" value="1"/>
</dbReference>
<keyword evidence="3" id="KW-0804">Transcription</keyword>
<dbReference type="Gene3D" id="2.60.120.10">
    <property type="entry name" value="Jelly Rolls"/>
    <property type="match status" value="1"/>
</dbReference>
<dbReference type="GO" id="GO:0003677">
    <property type="term" value="F:DNA binding"/>
    <property type="evidence" value="ECO:0007669"/>
    <property type="project" value="UniProtKB-KW"/>
</dbReference>
<evidence type="ECO:0000259" key="4">
    <source>
        <dbReference type="PROSITE" id="PS50042"/>
    </source>
</evidence>
<dbReference type="GO" id="GO:0003700">
    <property type="term" value="F:DNA-binding transcription factor activity"/>
    <property type="evidence" value="ECO:0007669"/>
    <property type="project" value="TreeGrafter"/>
</dbReference>
<dbReference type="GO" id="GO:0005829">
    <property type="term" value="C:cytosol"/>
    <property type="evidence" value="ECO:0007669"/>
    <property type="project" value="TreeGrafter"/>
</dbReference>